<feature type="chain" id="PRO_5007593356" evidence="2">
    <location>
        <begin position="19"/>
        <end position="1001"/>
    </location>
</feature>
<evidence type="ECO:0000256" key="2">
    <source>
        <dbReference type="SAM" id="SignalP"/>
    </source>
</evidence>
<keyword evidence="1 3" id="KW-0812">Transmembrane</keyword>
<name>A0A151ZIH2_TIELA</name>
<dbReference type="OrthoDB" id="21247at2759"/>
<keyword evidence="4" id="KW-1185">Reference proteome</keyword>
<dbReference type="Proteomes" id="UP000076078">
    <property type="component" value="Unassembled WGS sequence"/>
</dbReference>
<dbReference type="FunCoup" id="A0A151ZIH2">
    <property type="interactions" value="547"/>
</dbReference>
<comment type="caution">
    <text evidence="3">The sequence shown here is derived from an EMBL/GenBank/DDBJ whole genome shotgun (WGS) entry which is preliminary data.</text>
</comment>
<dbReference type="EMBL" id="LODT01000025">
    <property type="protein sequence ID" value="KYQ93756.1"/>
    <property type="molecule type" value="Genomic_DNA"/>
</dbReference>
<evidence type="ECO:0000256" key="1">
    <source>
        <dbReference type="SAM" id="Phobius"/>
    </source>
</evidence>
<keyword evidence="2" id="KW-0732">Signal</keyword>
<reference evidence="3 4" key="1">
    <citation type="submission" date="2015-12" db="EMBL/GenBank/DDBJ databases">
        <title>Dictyostelia acquired genes for synthesis and detection of signals that induce cell-type specialization by lateral gene transfer from prokaryotes.</title>
        <authorList>
            <person name="Gloeckner G."/>
            <person name="Schaap P."/>
        </authorList>
    </citation>
    <scope>NUCLEOTIDE SEQUENCE [LARGE SCALE GENOMIC DNA]</scope>
    <source>
        <strain evidence="3 4">TK</strain>
    </source>
</reference>
<proteinExistence type="predicted"/>
<dbReference type="OMA" id="IDRGINC"/>
<evidence type="ECO:0000313" key="3">
    <source>
        <dbReference type="EMBL" id="KYQ93756.1"/>
    </source>
</evidence>
<keyword evidence="1" id="KW-0472">Membrane</keyword>
<dbReference type="AlphaFoldDB" id="A0A151ZIH2"/>
<organism evidence="3 4">
    <name type="scientific">Tieghemostelium lacteum</name>
    <name type="common">Slime mold</name>
    <name type="synonym">Dictyostelium lacteum</name>
    <dbReference type="NCBI Taxonomy" id="361077"/>
    <lineage>
        <taxon>Eukaryota</taxon>
        <taxon>Amoebozoa</taxon>
        <taxon>Evosea</taxon>
        <taxon>Eumycetozoa</taxon>
        <taxon>Dictyostelia</taxon>
        <taxon>Dictyosteliales</taxon>
        <taxon>Raperosteliaceae</taxon>
        <taxon>Tieghemostelium</taxon>
    </lineage>
</organism>
<sequence>MKISLILLAVLLVSIVRSDDPVYPTFPTNKYYSTYVSYNDFVHGYTFAYKEFFSQPDNVSRTESTDVLTVDWKNNVFYAWDSHFNTTINGNCTTGPLNSAWHAEPSYTFLTQYKNITYIGTETIDRKIQCAKFQTQENKTFDDPYTCITFSLNNIKMDLVRAQLNDSTCLDGWATSANITDSSVISLDCFLGKARNCTFTQQSSFTSFQECIMKSSATVNDVKQFGSNTTAIQETSCPRPGGTVSLLVSIFLNATQLSQPIRLSAVGNQLYPNGSSFDVSFIVDWVDYISTDNQQTEVYKLPQGCTPDPLNFNFTVPTKQLLPADAKFNIVSGHFSLLLEPVLNGTPADSIIWRYDAVNNYQSIEIDTLVGDNITVFNDNNQKSYSINTYTKKCVYNNKWNPLYDNPRYQPFYRIIDGQLKDINYTYVRNTDVKRGVNVDTWSTSLAVGAYNFNVTIYTFNKGWKFPGRYGISAGDILPLSVETQGTDDKGVAFNDIFDIFFYAYEFIPNSYLSQDSMHCLPETPVNYTSLVYINQEESGSSYSYFETVDSQNQLSYSQGRYQSFNMFTVVDLKNLVYSEWMPNTTTCNSYNLPNLTDNNDYIRKINYAPSLEVFYSMAEEIGPVEYVGLVTEQIKILQFRSQFQGVRAYNGFTYNITRFAFLNWIPGTSIPHSVHFISHSVDINTGAQKTHNTYVYWSMFVNNQTGLTGATKPPQTTCTATNQNAPTGFSLNTTYAVPSLSSNTPRPESPTLFTTYIEVKTIKADGTYTILPVKWQYSQSQLVEKFTIYNPQNYTPTDYKYCYQGNMGGNAKVLINNKSLGIAGINSSPLYGGDGSLLRFFYDKTYYQSAQLQMSYIIEKGVPAETYVISGTNQTCSFMYYPKGWTIFGEVPTSRVPLTIIRNNTGNNTVEVWSFFRFSNDVEPNITDNCALSTEEKLSGLTGGIIAAIVIVVAVCFIGISAIVFVVIRKRRNIKKQPPHILLDDRNLINQQEVNRVYEN</sequence>
<evidence type="ECO:0000313" key="4">
    <source>
        <dbReference type="Proteomes" id="UP000076078"/>
    </source>
</evidence>
<gene>
    <name evidence="3" type="ORF">DLAC_05146</name>
</gene>
<feature type="signal peptide" evidence="2">
    <location>
        <begin position="1"/>
        <end position="18"/>
    </location>
</feature>
<accession>A0A151ZIH2</accession>
<dbReference type="InParanoid" id="A0A151ZIH2"/>
<protein>
    <submittedName>
        <fullName evidence="3">Putative transmembrane protein</fullName>
    </submittedName>
</protein>
<feature type="transmembrane region" description="Helical" evidence="1">
    <location>
        <begin position="946"/>
        <end position="969"/>
    </location>
</feature>
<keyword evidence="1" id="KW-1133">Transmembrane helix</keyword>